<name>A0A1F5ZPJ1_9BACT</name>
<keyword evidence="1" id="KW-1133">Transmembrane helix</keyword>
<gene>
    <name evidence="2" type="ORF">A2773_06510</name>
</gene>
<dbReference type="EMBL" id="MFJE01000022">
    <property type="protein sequence ID" value="OGG14244.1"/>
    <property type="molecule type" value="Genomic_DNA"/>
</dbReference>
<keyword evidence="1" id="KW-0812">Transmembrane</keyword>
<dbReference type="Proteomes" id="UP000177383">
    <property type="component" value="Unassembled WGS sequence"/>
</dbReference>
<evidence type="ECO:0000256" key="1">
    <source>
        <dbReference type="SAM" id="Phobius"/>
    </source>
</evidence>
<protein>
    <recommendedName>
        <fullName evidence="4">AlgX/AlgJ SGNH hydrolase-like domain-containing protein</fullName>
    </recommendedName>
</protein>
<evidence type="ECO:0000313" key="3">
    <source>
        <dbReference type="Proteomes" id="UP000177383"/>
    </source>
</evidence>
<evidence type="ECO:0000313" key="2">
    <source>
        <dbReference type="EMBL" id="OGG14244.1"/>
    </source>
</evidence>
<accession>A0A1F5ZPJ1</accession>
<organism evidence="2 3">
    <name type="scientific">Candidatus Gottesmanbacteria bacterium RIFCSPHIGHO2_01_FULL_39_10</name>
    <dbReference type="NCBI Taxonomy" id="1798375"/>
    <lineage>
        <taxon>Bacteria</taxon>
        <taxon>Candidatus Gottesmaniibacteriota</taxon>
    </lineage>
</organism>
<comment type="caution">
    <text evidence="2">The sequence shown here is derived from an EMBL/GenBank/DDBJ whole genome shotgun (WGS) entry which is preliminary data.</text>
</comment>
<dbReference type="STRING" id="1798375.A2773_06510"/>
<reference evidence="2 3" key="1">
    <citation type="journal article" date="2016" name="Nat. Commun.">
        <title>Thousands of microbial genomes shed light on interconnected biogeochemical processes in an aquifer system.</title>
        <authorList>
            <person name="Anantharaman K."/>
            <person name="Brown C.T."/>
            <person name="Hug L.A."/>
            <person name="Sharon I."/>
            <person name="Castelle C.J."/>
            <person name="Probst A.J."/>
            <person name="Thomas B.C."/>
            <person name="Singh A."/>
            <person name="Wilkins M.J."/>
            <person name="Karaoz U."/>
            <person name="Brodie E.L."/>
            <person name="Williams K.H."/>
            <person name="Hubbard S.S."/>
            <person name="Banfield J.F."/>
        </authorList>
    </citation>
    <scope>NUCLEOTIDE SEQUENCE [LARGE SCALE GENOMIC DNA]</scope>
</reference>
<keyword evidence="1" id="KW-0472">Membrane</keyword>
<proteinExistence type="predicted"/>
<sequence>MFLLLKKTVIVITIALILSIGIDILYRQTYHKKYQWPKNIWIMPDIPHKYQIVKLGNSHADDGLTFANYNLRSIALSSAAQSFEYDLAMLKMYQNQIDKRAIIVINVSPMSFSQKKPDKAESLQYKYYDGRLSPFLIPHIQAGDYIQSQIIPFVRAVTLWRDDHAKEVKNKAMNTYAANWTIPQEEISPKVEITPKITKIPSRDSIAITPKKSAEEELDEAPFSPDDRLQVSVNFMVQKWLYSGGFGREDLETNSKDLEKLIKYSLEKGWRPVLISIPISQRLINGLGGNYMENFLYKPLKKTNLHGSDFFDFSAYKKLRESAHFYTNSDHLSENGAHIVSHMLIERLILKGYITEKENGFN</sequence>
<dbReference type="AlphaFoldDB" id="A0A1F5ZPJ1"/>
<feature type="transmembrane region" description="Helical" evidence="1">
    <location>
        <begin position="6"/>
        <end position="26"/>
    </location>
</feature>
<evidence type="ECO:0008006" key="4">
    <source>
        <dbReference type="Google" id="ProtNLM"/>
    </source>
</evidence>